<feature type="domain" description="Chalcone isomerase" evidence="2">
    <location>
        <begin position="18"/>
        <end position="165"/>
    </location>
</feature>
<keyword evidence="4" id="KW-1185">Reference proteome</keyword>
<feature type="signal peptide" evidence="1">
    <location>
        <begin position="1"/>
        <end position="20"/>
    </location>
</feature>
<dbReference type="Pfam" id="PF16036">
    <property type="entry name" value="Chalcone_3"/>
    <property type="match status" value="1"/>
</dbReference>
<dbReference type="STRING" id="254161.SAMN05216256_11874"/>
<dbReference type="InterPro" id="IPR016087">
    <property type="entry name" value="Chalcone_isomerase"/>
</dbReference>
<sequence length="166" mass="18820">MRPMTLALMLTMSCTSTADAALELRNQHLFRYLLVDVYTAELYSAPDTSLEQALNSDTPLRLTLRYHRNIDRDDLTKAALTTLERQHGSEQLQQWQDELTALHQAFRDVSAGDTYSLDRRPDGSLELHYNDSLAYRSDTPGLATLYLGIWLDEDGLSEGLRSALLK</sequence>
<proteinExistence type="predicted"/>
<organism evidence="3 4">
    <name type="scientific">Halopseudomonas pachastrellae</name>
    <dbReference type="NCBI Taxonomy" id="254161"/>
    <lineage>
        <taxon>Bacteria</taxon>
        <taxon>Pseudomonadati</taxon>
        <taxon>Pseudomonadota</taxon>
        <taxon>Gammaproteobacteria</taxon>
        <taxon>Pseudomonadales</taxon>
        <taxon>Pseudomonadaceae</taxon>
        <taxon>Halopseudomonas</taxon>
    </lineage>
</organism>
<dbReference type="AlphaFoldDB" id="A0A1S8DIE5"/>
<evidence type="ECO:0000256" key="1">
    <source>
        <dbReference type="SAM" id="SignalP"/>
    </source>
</evidence>
<reference evidence="3 4" key="1">
    <citation type="submission" date="2017-01" db="EMBL/GenBank/DDBJ databases">
        <title>Draft genome sequence of Pseudomonas pachastrellae type strain CCUG 46540T from a deep sea.</title>
        <authorList>
            <person name="Gomila M."/>
            <person name="Mulet M."/>
            <person name="Lalucat J."/>
            <person name="Garcia-Valdes E."/>
        </authorList>
    </citation>
    <scope>NUCLEOTIDE SEQUENCE [LARGE SCALE GENOMIC DNA]</scope>
    <source>
        <strain evidence="3 4">CCUG 46540</strain>
    </source>
</reference>
<comment type="caution">
    <text evidence="3">The sequence shown here is derived from an EMBL/GenBank/DDBJ whole genome shotgun (WGS) entry which is preliminary data.</text>
</comment>
<gene>
    <name evidence="3" type="ORF">BXT89_06775</name>
</gene>
<dbReference type="Gene3D" id="3.50.70.10">
    <property type="match status" value="1"/>
</dbReference>
<evidence type="ECO:0000259" key="2">
    <source>
        <dbReference type="Pfam" id="PF16036"/>
    </source>
</evidence>
<dbReference type="Proteomes" id="UP000242847">
    <property type="component" value="Unassembled WGS sequence"/>
</dbReference>
<dbReference type="InterPro" id="IPR016088">
    <property type="entry name" value="Chalcone_isomerase_3-sand"/>
</dbReference>
<feature type="chain" id="PRO_5013046081" description="Chalcone isomerase domain-containing protein" evidence="1">
    <location>
        <begin position="21"/>
        <end position="166"/>
    </location>
</feature>
<name>A0A1S8DIE5_9GAMM</name>
<keyword evidence="1" id="KW-0732">Signal</keyword>
<protein>
    <recommendedName>
        <fullName evidence="2">Chalcone isomerase domain-containing protein</fullName>
    </recommendedName>
</protein>
<dbReference type="EMBL" id="MUBC01000011">
    <property type="protein sequence ID" value="ONM44639.1"/>
    <property type="molecule type" value="Genomic_DNA"/>
</dbReference>
<evidence type="ECO:0000313" key="4">
    <source>
        <dbReference type="Proteomes" id="UP000242847"/>
    </source>
</evidence>
<evidence type="ECO:0000313" key="3">
    <source>
        <dbReference type="EMBL" id="ONM44639.1"/>
    </source>
</evidence>
<accession>A0A1S8DIE5</accession>